<gene>
    <name evidence="1" type="ORF">K7432_004109</name>
</gene>
<organism evidence="1 2">
    <name type="scientific">Basidiobolus ranarum</name>
    <dbReference type="NCBI Taxonomy" id="34480"/>
    <lineage>
        <taxon>Eukaryota</taxon>
        <taxon>Fungi</taxon>
        <taxon>Fungi incertae sedis</taxon>
        <taxon>Zoopagomycota</taxon>
        <taxon>Entomophthoromycotina</taxon>
        <taxon>Basidiobolomycetes</taxon>
        <taxon>Basidiobolales</taxon>
        <taxon>Basidiobolaceae</taxon>
        <taxon>Basidiobolus</taxon>
    </lineage>
</organism>
<name>A0ABR2W542_9FUNG</name>
<evidence type="ECO:0000313" key="2">
    <source>
        <dbReference type="Proteomes" id="UP001479436"/>
    </source>
</evidence>
<comment type="caution">
    <text evidence="1">The sequence shown here is derived from an EMBL/GenBank/DDBJ whole genome shotgun (WGS) entry which is preliminary data.</text>
</comment>
<dbReference type="EMBL" id="JASJQH010007011">
    <property type="protein sequence ID" value="KAK9720529.1"/>
    <property type="molecule type" value="Genomic_DNA"/>
</dbReference>
<dbReference type="Proteomes" id="UP001479436">
    <property type="component" value="Unassembled WGS sequence"/>
</dbReference>
<reference evidence="1 2" key="1">
    <citation type="submission" date="2023-04" db="EMBL/GenBank/DDBJ databases">
        <title>Genome of Basidiobolus ranarum AG-B5.</title>
        <authorList>
            <person name="Stajich J.E."/>
            <person name="Carter-House D."/>
            <person name="Gryganskyi A."/>
        </authorList>
    </citation>
    <scope>NUCLEOTIDE SEQUENCE [LARGE SCALE GENOMIC DNA]</scope>
    <source>
        <strain evidence="1 2">AG-B5</strain>
    </source>
</reference>
<proteinExistence type="predicted"/>
<evidence type="ECO:0000313" key="1">
    <source>
        <dbReference type="EMBL" id="KAK9720529.1"/>
    </source>
</evidence>
<dbReference type="Pfam" id="PF12855">
    <property type="entry name" value="Ecl1"/>
    <property type="match status" value="1"/>
</dbReference>
<accession>A0ABR2W542</accession>
<dbReference type="InterPro" id="IPR024368">
    <property type="entry name" value="Ecl1/2/3"/>
</dbReference>
<keyword evidence="2" id="KW-1185">Reference proteome</keyword>
<protein>
    <submittedName>
        <fullName evidence="1">Uncharacterized protein</fullName>
    </submittedName>
</protein>
<sequence length="104" mass="12175">MDSDWCIVCDKHLNSLDGLYCSEVCCRKEQLKSSVVPVKSSHLSCGQQELPSREQFPYTIKFHKRSTCYQPLFPKRYPPVRTLSRRISRRFCSNPMKDKTLVKC</sequence>